<evidence type="ECO:0000313" key="2">
    <source>
        <dbReference type="Proteomes" id="UP000256964"/>
    </source>
</evidence>
<dbReference type="AlphaFoldDB" id="A0A371D013"/>
<accession>A0A371D013</accession>
<sequence length="311" mass="34861">MGCKYSISDSIYRPLNLAIISESRMIVAKNGEPLVYMAARPKETPTSSWNEALKQATERYRKILKTYRFARTKKRNRRGDYKFVNCGLSYGGGQKRVQNISQGSKGNAKVVEEALEDPGIRRMAGFIDACFNGVAPRVREHYCDTLCTILEHDKTLTPNFTNNVFAAATFNLGPNVTTARHTDHMNYVSGWCAIIPLGDFNYHRGGLLVLWDLKLVIEFPPGTLIFLPSALLQHSNTPIGRGETRMSFTQFSAGGLFRWVDCGCKTQKDFEAEGGTLPQSGRQRWLDGLARFDKWEDVVARGLAAVSGRRH</sequence>
<dbReference type="Proteomes" id="UP000256964">
    <property type="component" value="Unassembled WGS sequence"/>
</dbReference>
<evidence type="ECO:0000313" key="1">
    <source>
        <dbReference type="EMBL" id="RDX45862.1"/>
    </source>
</evidence>
<dbReference type="STRING" id="139420.A0A371D013"/>
<organism evidence="1 2">
    <name type="scientific">Lentinus brumalis</name>
    <dbReference type="NCBI Taxonomy" id="2498619"/>
    <lineage>
        <taxon>Eukaryota</taxon>
        <taxon>Fungi</taxon>
        <taxon>Dikarya</taxon>
        <taxon>Basidiomycota</taxon>
        <taxon>Agaricomycotina</taxon>
        <taxon>Agaricomycetes</taxon>
        <taxon>Polyporales</taxon>
        <taxon>Polyporaceae</taxon>
        <taxon>Lentinus</taxon>
    </lineage>
</organism>
<dbReference type="EMBL" id="KZ857433">
    <property type="protein sequence ID" value="RDX45862.1"/>
    <property type="molecule type" value="Genomic_DNA"/>
</dbReference>
<reference evidence="1 2" key="1">
    <citation type="journal article" date="2018" name="Biotechnol. Biofuels">
        <title>Integrative visual omics of the white-rot fungus Polyporus brumalis exposes the biotechnological potential of its oxidative enzymes for delignifying raw plant biomass.</title>
        <authorList>
            <person name="Miyauchi S."/>
            <person name="Rancon A."/>
            <person name="Drula E."/>
            <person name="Hage H."/>
            <person name="Chaduli D."/>
            <person name="Favel A."/>
            <person name="Grisel S."/>
            <person name="Henrissat B."/>
            <person name="Herpoel-Gimbert I."/>
            <person name="Ruiz-Duenas F.J."/>
            <person name="Chevret D."/>
            <person name="Hainaut M."/>
            <person name="Lin J."/>
            <person name="Wang M."/>
            <person name="Pangilinan J."/>
            <person name="Lipzen A."/>
            <person name="Lesage-Meessen L."/>
            <person name="Navarro D."/>
            <person name="Riley R."/>
            <person name="Grigoriev I.V."/>
            <person name="Zhou S."/>
            <person name="Raouche S."/>
            <person name="Rosso M.N."/>
        </authorList>
    </citation>
    <scope>NUCLEOTIDE SEQUENCE [LARGE SCALE GENOMIC DNA]</scope>
    <source>
        <strain evidence="1 2">BRFM 1820</strain>
    </source>
</reference>
<dbReference type="OrthoDB" id="2797114at2759"/>
<proteinExistence type="predicted"/>
<dbReference type="Gene3D" id="3.60.130.30">
    <property type="match status" value="1"/>
</dbReference>
<name>A0A371D013_9APHY</name>
<protein>
    <recommendedName>
        <fullName evidence="3">Fe2OG dioxygenase domain-containing protein</fullName>
    </recommendedName>
</protein>
<keyword evidence="2" id="KW-1185">Reference proteome</keyword>
<gene>
    <name evidence="1" type="ORF">OH76DRAFT_1357016</name>
</gene>
<evidence type="ECO:0008006" key="3">
    <source>
        <dbReference type="Google" id="ProtNLM"/>
    </source>
</evidence>